<evidence type="ECO:0000259" key="3">
    <source>
        <dbReference type="Pfam" id="PF12804"/>
    </source>
</evidence>
<dbReference type="AlphaFoldDB" id="A0A4Q1RG38"/>
<accession>A0A4Q1RG38</accession>
<dbReference type="Gene3D" id="3.90.550.10">
    <property type="entry name" value="Spore Coat Polysaccharide Biosynthesis Protein SpsA, Chain A"/>
    <property type="match status" value="1"/>
</dbReference>
<protein>
    <recommendedName>
        <fullName evidence="3">MobA-like NTP transferase domain-containing protein</fullName>
    </recommendedName>
</protein>
<dbReference type="Proteomes" id="UP000290106">
    <property type="component" value="Unassembled WGS sequence"/>
</dbReference>
<organism evidence="4 5">
    <name type="scientific">Blautia faecicola</name>
    <dbReference type="NCBI Taxonomy" id="2509240"/>
    <lineage>
        <taxon>Bacteria</taxon>
        <taxon>Bacillati</taxon>
        <taxon>Bacillota</taxon>
        <taxon>Clostridia</taxon>
        <taxon>Lachnospirales</taxon>
        <taxon>Lachnospiraceae</taxon>
        <taxon>Blautia</taxon>
    </lineage>
</organism>
<gene>
    <name evidence="4" type="ORF">ETP43_04795</name>
</gene>
<dbReference type="InterPro" id="IPR025877">
    <property type="entry name" value="MobA-like_NTP_Trfase"/>
</dbReference>
<dbReference type="InterPro" id="IPR050065">
    <property type="entry name" value="GlmU-like"/>
</dbReference>
<name>A0A4Q1RG38_9FIRM</name>
<dbReference type="OrthoDB" id="9803871at2"/>
<dbReference type="Pfam" id="PF12804">
    <property type="entry name" value="NTP_transf_3"/>
    <property type="match status" value="1"/>
</dbReference>
<dbReference type="EMBL" id="SDKC01000001">
    <property type="protein sequence ID" value="RXS74590.1"/>
    <property type="molecule type" value="Genomic_DNA"/>
</dbReference>
<comment type="caution">
    <text evidence="4">The sequence shown here is derived from an EMBL/GenBank/DDBJ whole genome shotgun (WGS) entry which is preliminary data.</text>
</comment>
<dbReference type="InterPro" id="IPR029044">
    <property type="entry name" value="Nucleotide-diphossugar_trans"/>
</dbReference>
<evidence type="ECO:0000313" key="5">
    <source>
        <dbReference type="Proteomes" id="UP000290106"/>
    </source>
</evidence>
<keyword evidence="2" id="KW-0548">Nucleotidyltransferase</keyword>
<evidence type="ECO:0000256" key="1">
    <source>
        <dbReference type="ARBA" id="ARBA00022679"/>
    </source>
</evidence>
<evidence type="ECO:0000313" key="4">
    <source>
        <dbReference type="EMBL" id="RXS74590.1"/>
    </source>
</evidence>
<dbReference type="CDD" id="cd02523">
    <property type="entry name" value="PC_cytidylyltransferase"/>
    <property type="match status" value="1"/>
</dbReference>
<dbReference type="GO" id="GO:0016779">
    <property type="term" value="F:nucleotidyltransferase activity"/>
    <property type="evidence" value="ECO:0007669"/>
    <property type="project" value="UniProtKB-KW"/>
</dbReference>
<feature type="domain" description="MobA-like NTP transferase" evidence="3">
    <location>
        <begin position="26"/>
        <end position="118"/>
    </location>
</feature>
<reference evidence="4 5" key="1">
    <citation type="submission" date="2019-01" db="EMBL/GenBank/DDBJ databases">
        <title>Blautia sp. nov. KGMB01111 isolated human feces.</title>
        <authorList>
            <person name="Park J.-E."/>
            <person name="Kim J.-S."/>
            <person name="Park S.-H."/>
        </authorList>
    </citation>
    <scope>NUCLEOTIDE SEQUENCE [LARGE SCALE GENOMIC DNA]</scope>
    <source>
        <strain evidence="4 5">KGMB01111</strain>
    </source>
</reference>
<evidence type="ECO:0000256" key="2">
    <source>
        <dbReference type="ARBA" id="ARBA00022695"/>
    </source>
</evidence>
<keyword evidence="5" id="KW-1185">Reference proteome</keyword>
<keyword evidence="1" id="KW-0808">Transferase</keyword>
<proteinExistence type="predicted"/>
<sequence length="258" mass="29796">MVKSEFDDCFQNGNYDALRPYHVDNAIILAAGMCSRFKPLSDTKPKAFLKVKGEIMIERMIRQLIEVEIPEIYIVVGHQKEAFSYLEEKYGVHLIENTEYAVRNNLSSIYAARKVLKNSYICSSDLYCMENIFDPYVYESYYAGAFSAEKTAKLCVTTGFNGKISRIRRGGSNCWYMTGPAYWDNQFSARFCELMLKEYDAPESADLSWEAFLCSHLDELSMALRKYPEGIIREFNSLDELCLFDTSYIPYRDSLKTT</sequence>
<dbReference type="PANTHER" id="PTHR43584">
    <property type="entry name" value="NUCLEOTIDYL TRANSFERASE"/>
    <property type="match status" value="1"/>
</dbReference>
<dbReference type="RefSeq" id="WP_129257206.1">
    <property type="nucleotide sequence ID" value="NZ_JBGKFY010000002.1"/>
</dbReference>
<dbReference type="PANTHER" id="PTHR43584:SF5">
    <property type="entry name" value="PROTEIN LICC"/>
    <property type="match status" value="1"/>
</dbReference>
<dbReference type="SUPFAM" id="SSF53448">
    <property type="entry name" value="Nucleotide-diphospho-sugar transferases"/>
    <property type="match status" value="1"/>
</dbReference>